<dbReference type="RefSeq" id="WP_341699142.1">
    <property type="nucleotide sequence ID" value="NZ_JBBYHU010000003.1"/>
</dbReference>
<sequence>MSDDFKPHLFIKNVHFSQEYTTPPGPPIESKLPQRDRQFHGEFLLSSLTDIWNNHNEEVRQRTEKGLPVKSGEYITFIGAEKQLLELSSLGADGAKLLNVKNNSEQSAQIATVFIPSNKQNKLITKVAKYLSKDTVKGLPLNQKLVEKIEYIQRTTVEYIWNSSNEFLPKEAAVWCELWLALEESEIGNELTQLYEICEFLNISVLKNLTIFPQRLIINAKLNYDQLVELTLSFGWIAEIRRAEELNSFWLDQTIVNRENWIESALSNITFNNSNNYISILDSGINNGHLLIKDALSDNDRLTVDINWGINDSGHNGHGTAMAGISLYGNLSYILENNASLEIRHRLESIKILPPSGQENELDNWHFITQNAINIAITNNPDYKRIFGMAITGRNQNDFGKPSTWSAYLDRIIFGEDENDKKVFVISAGNAREEDDWKNYPESNKDLSVESPAQAWNAITIGAFTNKILPEANSTVAKKFELSPYSRTSSSWENPWPIKPEVVFEGGNLKKLENGSIDYHEDLDILTTSSNTAINAFARFNATSVSTAFASNFLAKLRDAYPNAWPETLRALMIHSASWNSEIINQFNIDLKKVGDKQRLLRIIGYGIPNLEKAIKCKSNYLTFISEEVIQPYKFDGTVKTNEIHYYEFPWPTDILANLGDSNVTLRVTLSYYIEPNPGDKGYSTKYAYQSCALKFLLINPTEDFDNFKIRTNKINIDNLKEEKGGKLEEGDYDKNQEKRWFLGAETVFKGSIHSNFWNGSAAEIAVCNKLAIFPLASGWWKLLKKQKKYDSQLRYSLIVSIETPENTTDIYTPIATQVAVENLIVV</sequence>
<evidence type="ECO:0000313" key="2">
    <source>
        <dbReference type="EMBL" id="MEL1239876.1"/>
    </source>
</evidence>
<dbReference type="EMBL" id="JBBYHU010000003">
    <property type="protein sequence ID" value="MEL1239876.1"/>
    <property type="molecule type" value="Genomic_DNA"/>
</dbReference>
<dbReference type="Pfam" id="PF00082">
    <property type="entry name" value="Peptidase_S8"/>
    <property type="match status" value="1"/>
</dbReference>
<accession>A0ABU9HIR7</accession>
<keyword evidence="3" id="KW-1185">Reference proteome</keyword>
<gene>
    <name evidence="2" type="ORF">AAEO59_02340</name>
</gene>
<feature type="domain" description="Peptidase S8/S53" evidence="1">
    <location>
        <begin position="275"/>
        <end position="607"/>
    </location>
</feature>
<evidence type="ECO:0000313" key="3">
    <source>
        <dbReference type="Proteomes" id="UP001398556"/>
    </source>
</evidence>
<dbReference type="SUPFAM" id="SSF52743">
    <property type="entry name" value="Subtilisin-like"/>
    <property type="match status" value="1"/>
</dbReference>
<proteinExistence type="predicted"/>
<comment type="caution">
    <text evidence="2">The sequence shown here is derived from an EMBL/GenBank/DDBJ whole genome shotgun (WGS) entry which is preliminary data.</text>
</comment>
<dbReference type="InterPro" id="IPR000209">
    <property type="entry name" value="Peptidase_S8/S53_dom"/>
</dbReference>
<dbReference type="Gene3D" id="3.40.50.200">
    <property type="entry name" value="Peptidase S8/S53 domain"/>
    <property type="match status" value="1"/>
</dbReference>
<reference evidence="2 3" key="1">
    <citation type="submission" date="2024-04" db="EMBL/GenBank/DDBJ databases">
        <title>Flavobacterium sp. DGU99 16S ribosomal RNA gene Genome sequencing and assembly.</title>
        <authorList>
            <person name="Park S."/>
        </authorList>
    </citation>
    <scope>NUCLEOTIDE SEQUENCE [LARGE SCALE GENOMIC DNA]</scope>
    <source>
        <strain evidence="2 3">DGU99</strain>
    </source>
</reference>
<dbReference type="Proteomes" id="UP001398556">
    <property type="component" value="Unassembled WGS sequence"/>
</dbReference>
<name>A0ABU9HIR7_9FLAO</name>
<evidence type="ECO:0000259" key="1">
    <source>
        <dbReference type="Pfam" id="PF00082"/>
    </source>
</evidence>
<dbReference type="InterPro" id="IPR036852">
    <property type="entry name" value="Peptidase_S8/S53_dom_sf"/>
</dbReference>
<organism evidence="2 3">
    <name type="scientific">Flavobacterium flavipallidum</name>
    <dbReference type="NCBI Taxonomy" id="3139140"/>
    <lineage>
        <taxon>Bacteria</taxon>
        <taxon>Pseudomonadati</taxon>
        <taxon>Bacteroidota</taxon>
        <taxon>Flavobacteriia</taxon>
        <taxon>Flavobacteriales</taxon>
        <taxon>Flavobacteriaceae</taxon>
        <taxon>Flavobacterium</taxon>
    </lineage>
</organism>
<protein>
    <submittedName>
        <fullName evidence="2">S8 family peptidase</fullName>
    </submittedName>
</protein>
<dbReference type="InterPro" id="IPR034074">
    <property type="entry name" value="Y4bN_pept_dom"/>
</dbReference>
<dbReference type="CDD" id="cd04847">
    <property type="entry name" value="Peptidases_S8_Subtilisin_like_2"/>
    <property type="match status" value="1"/>
</dbReference>